<dbReference type="OrthoDB" id="9763792at2"/>
<keyword evidence="1" id="KW-0547">Nucleotide-binding</keyword>
<evidence type="ECO:0000313" key="10">
    <source>
        <dbReference type="EMBL" id="TVM31531.1"/>
    </source>
</evidence>
<dbReference type="InterPro" id="IPR001789">
    <property type="entry name" value="Sig_transdc_resp-reg_receiver"/>
</dbReference>
<dbReference type="InterPro" id="IPR027417">
    <property type="entry name" value="P-loop_NTPase"/>
</dbReference>
<evidence type="ECO:0000256" key="7">
    <source>
        <dbReference type="PROSITE-ProRule" id="PRU00169"/>
    </source>
</evidence>
<dbReference type="PROSITE" id="PS00676">
    <property type="entry name" value="SIGMA54_INTERACT_2"/>
    <property type="match status" value="1"/>
</dbReference>
<dbReference type="RefSeq" id="WP_144306763.1">
    <property type="nucleotide sequence ID" value="NZ_QMIF01000015.1"/>
</dbReference>
<evidence type="ECO:0000259" key="8">
    <source>
        <dbReference type="PROSITE" id="PS50045"/>
    </source>
</evidence>
<dbReference type="Pfam" id="PF25601">
    <property type="entry name" value="AAA_lid_14"/>
    <property type="match status" value="1"/>
</dbReference>
<dbReference type="SUPFAM" id="SSF52172">
    <property type="entry name" value="CheY-like"/>
    <property type="match status" value="1"/>
</dbReference>
<evidence type="ECO:0000256" key="5">
    <source>
        <dbReference type="ARBA" id="ARBA00023159"/>
    </source>
</evidence>
<dbReference type="InterPro" id="IPR058031">
    <property type="entry name" value="AAA_lid_NorR"/>
</dbReference>
<dbReference type="CDD" id="cd00009">
    <property type="entry name" value="AAA"/>
    <property type="match status" value="1"/>
</dbReference>
<keyword evidence="4" id="KW-0238">DNA-binding</keyword>
<dbReference type="SUPFAM" id="SSF46689">
    <property type="entry name" value="Homeodomain-like"/>
    <property type="match status" value="1"/>
</dbReference>
<dbReference type="SUPFAM" id="SSF52540">
    <property type="entry name" value="P-loop containing nucleoside triphosphate hydrolases"/>
    <property type="match status" value="1"/>
</dbReference>
<organism evidence="10 11">
    <name type="scientific">Oceanidesulfovibrio marinus</name>
    <dbReference type="NCBI Taxonomy" id="370038"/>
    <lineage>
        <taxon>Bacteria</taxon>
        <taxon>Pseudomonadati</taxon>
        <taxon>Thermodesulfobacteriota</taxon>
        <taxon>Desulfovibrionia</taxon>
        <taxon>Desulfovibrionales</taxon>
        <taxon>Desulfovibrionaceae</taxon>
        <taxon>Oceanidesulfovibrio</taxon>
    </lineage>
</organism>
<dbReference type="InterPro" id="IPR025662">
    <property type="entry name" value="Sigma_54_int_dom_ATP-bd_1"/>
</dbReference>
<dbReference type="GO" id="GO:0006355">
    <property type="term" value="P:regulation of DNA-templated transcription"/>
    <property type="evidence" value="ECO:0007669"/>
    <property type="project" value="InterPro"/>
</dbReference>
<dbReference type="Gene3D" id="3.40.50.2300">
    <property type="match status" value="1"/>
</dbReference>
<keyword evidence="5" id="KW-0010">Activator</keyword>
<gene>
    <name evidence="10" type="ORF">DQK91_17845</name>
</gene>
<dbReference type="InterPro" id="IPR009057">
    <property type="entry name" value="Homeodomain-like_sf"/>
</dbReference>
<dbReference type="Pfam" id="PF02954">
    <property type="entry name" value="HTH_8"/>
    <property type="match status" value="1"/>
</dbReference>
<dbReference type="SMART" id="SM00448">
    <property type="entry name" value="REC"/>
    <property type="match status" value="1"/>
</dbReference>
<evidence type="ECO:0000256" key="1">
    <source>
        <dbReference type="ARBA" id="ARBA00022741"/>
    </source>
</evidence>
<dbReference type="Proteomes" id="UP000434052">
    <property type="component" value="Unassembled WGS sequence"/>
</dbReference>
<dbReference type="PROSITE" id="PS50110">
    <property type="entry name" value="RESPONSE_REGULATORY"/>
    <property type="match status" value="1"/>
</dbReference>
<dbReference type="PANTHER" id="PTHR32071:SF119">
    <property type="entry name" value="SIGMA L-DEPENDENT TRANSCRIPTIONAL REGULATOR YPLP-RELATED"/>
    <property type="match status" value="1"/>
</dbReference>
<feature type="modified residue" description="4-aspartylphosphate" evidence="7">
    <location>
        <position position="54"/>
    </location>
</feature>
<dbReference type="GO" id="GO:0005524">
    <property type="term" value="F:ATP binding"/>
    <property type="evidence" value="ECO:0007669"/>
    <property type="project" value="UniProtKB-KW"/>
</dbReference>
<evidence type="ECO:0000256" key="3">
    <source>
        <dbReference type="ARBA" id="ARBA00023015"/>
    </source>
</evidence>
<dbReference type="FunFam" id="3.40.50.300:FF:000006">
    <property type="entry name" value="DNA-binding transcriptional regulator NtrC"/>
    <property type="match status" value="1"/>
</dbReference>
<dbReference type="InterPro" id="IPR002078">
    <property type="entry name" value="Sigma_54_int"/>
</dbReference>
<keyword evidence="7" id="KW-0597">Phosphoprotein</keyword>
<dbReference type="EMBL" id="QMIF01000015">
    <property type="protein sequence ID" value="TVM31531.1"/>
    <property type="molecule type" value="Genomic_DNA"/>
</dbReference>
<proteinExistence type="predicted"/>
<feature type="domain" description="Sigma-54 factor interaction" evidence="8">
    <location>
        <begin position="144"/>
        <end position="373"/>
    </location>
</feature>
<dbReference type="GO" id="GO:0000160">
    <property type="term" value="P:phosphorelay signal transduction system"/>
    <property type="evidence" value="ECO:0007669"/>
    <property type="project" value="InterPro"/>
</dbReference>
<dbReference type="PANTHER" id="PTHR32071">
    <property type="entry name" value="TRANSCRIPTIONAL REGULATORY PROTEIN"/>
    <property type="match status" value="1"/>
</dbReference>
<dbReference type="InterPro" id="IPR002197">
    <property type="entry name" value="HTH_Fis"/>
</dbReference>
<evidence type="ECO:0000313" key="11">
    <source>
        <dbReference type="Proteomes" id="UP000434052"/>
    </source>
</evidence>
<dbReference type="FunFam" id="1.10.8.60:FF:000014">
    <property type="entry name" value="DNA-binding transcriptional regulator NtrC"/>
    <property type="match status" value="1"/>
</dbReference>
<name>A0A6P1ZCE1_9BACT</name>
<dbReference type="SMART" id="SM00382">
    <property type="entry name" value="AAA"/>
    <property type="match status" value="1"/>
</dbReference>
<sequence>MARTRIAVIDDEVTVCRRLSQALSKDGMDVEAFTTGAAFLARLEEGGFDVVITDLRLPDISGMEILEKIKGLRPEIEVIMITGYGAVDTAIEAIKLGAHHYVTKPIKLGEIRVLIQGALEKIALRRENRRLRDVIKPEGGISSIIGAGDAMRDIFSLIHKVAPVDCNVLLEGDSGTGKALVARAIHDLSPRRDHPFVSFNCGGFTDELITSELFGYEKGAFTGAAATKIGLLESAAGGTVFLDEIGEMPLTMQVKLLHVLQERKILRVGGTRPIDLDIRIVAATNKDLKQEVTDGGFREDLFFRLNVVTIHLPPLVERKEDIPLLAKHFMEKYSLAFHKTVASIHPSAMNLLIGYSFPGNVRELENIIERAVALTDCEEIRLQDLPQDLQQLEVDTMEGEGLQSLEELERRHIAKVLEKTGYNKGLAAQILNIPRTTLWRKLKQYNIE</sequence>
<reference evidence="10 11" key="1">
    <citation type="submission" date="2018-06" db="EMBL/GenBank/DDBJ databases">
        <title>Complete genome of Desulfovibrio marinus P48SEP.</title>
        <authorList>
            <person name="Crispim J.S."/>
            <person name="Vidigal P.M.P."/>
            <person name="Silva L.C.F."/>
            <person name="Araujo L.C."/>
            <person name="Laguardia C.N."/>
            <person name="Dias R.S."/>
            <person name="Sousa M.P."/>
            <person name="Paula S.O."/>
            <person name="Silva C."/>
        </authorList>
    </citation>
    <scope>NUCLEOTIDE SEQUENCE [LARGE SCALE GENOMIC DNA]</scope>
    <source>
        <strain evidence="10 11">P48SEP</strain>
    </source>
</reference>
<dbReference type="PROSITE" id="PS00688">
    <property type="entry name" value="SIGMA54_INTERACT_3"/>
    <property type="match status" value="1"/>
</dbReference>
<dbReference type="InterPro" id="IPR025944">
    <property type="entry name" value="Sigma_54_int_dom_CS"/>
</dbReference>
<dbReference type="GO" id="GO:0043565">
    <property type="term" value="F:sequence-specific DNA binding"/>
    <property type="evidence" value="ECO:0007669"/>
    <property type="project" value="InterPro"/>
</dbReference>
<protein>
    <submittedName>
        <fullName evidence="10">Sigma-54-dependent Fis family transcriptional regulator</fullName>
    </submittedName>
</protein>
<dbReference type="InterPro" id="IPR025943">
    <property type="entry name" value="Sigma_54_int_dom_ATP-bd_2"/>
</dbReference>
<keyword evidence="3" id="KW-0805">Transcription regulation</keyword>
<evidence type="ECO:0000259" key="9">
    <source>
        <dbReference type="PROSITE" id="PS50110"/>
    </source>
</evidence>
<dbReference type="InterPro" id="IPR011006">
    <property type="entry name" value="CheY-like_superfamily"/>
</dbReference>
<keyword evidence="2" id="KW-0067">ATP-binding</keyword>
<evidence type="ECO:0000256" key="4">
    <source>
        <dbReference type="ARBA" id="ARBA00023125"/>
    </source>
</evidence>
<dbReference type="PRINTS" id="PR01590">
    <property type="entry name" value="HTHFIS"/>
</dbReference>
<evidence type="ECO:0000256" key="6">
    <source>
        <dbReference type="ARBA" id="ARBA00023163"/>
    </source>
</evidence>
<dbReference type="AlphaFoldDB" id="A0A6P1ZCE1"/>
<dbReference type="Gene3D" id="1.10.8.60">
    <property type="match status" value="1"/>
</dbReference>
<dbReference type="Gene3D" id="3.40.50.300">
    <property type="entry name" value="P-loop containing nucleotide triphosphate hydrolases"/>
    <property type="match status" value="1"/>
</dbReference>
<dbReference type="Gene3D" id="1.10.10.60">
    <property type="entry name" value="Homeodomain-like"/>
    <property type="match status" value="1"/>
</dbReference>
<dbReference type="PROSITE" id="PS50045">
    <property type="entry name" value="SIGMA54_INTERACT_4"/>
    <property type="match status" value="1"/>
</dbReference>
<comment type="caution">
    <text evidence="10">The sequence shown here is derived from an EMBL/GenBank/DDBJ whole genome shotgun (WGS) entry which is preliminary data.</text>
</comment>
<dbReference type="InterPro" id="IPR003593">
    <property type="entry name" value="AAA+_ATPase"/>
</dbReference>
<dbReference type="Pfam" id="PF00072">
    <property type="entry name" value="Response_reg"/>
    <property type="match status" value="1"/>
</dbReference>
<accession>A0A6P1ZCE1</accession>
<evidence type="ECO:0000256" key="2">
    <source>
        <dbReference type="ARBA" id="ARBA00022840"/>
    </source>
</evidence>
<feature type="domain" description="Response regulatory" evidence="9">
    <location>
        <begin position="5"/>
        <end position="119"/>
    </location>
</feature>
<keyword evidence="6" id="KW-0804">Transcription</keyword>
<dbReference type="PROSITE" id="PS00675">
    <property type="entry name" value="SIGMA54_INTERACT_1"/>
    <property type="match status" value="1"/>
</dbReference>
<dbReference type="Pfam" id="PF00158">
    <property type="entry name" value="Sigma54_activat"/>
    <property type="match status" value="1"/>
</dbReference>